<comment type="caution">
    <text evidence="2">The sequence shown here is derived from an EMBL/GenBank/DDBJ whole genome shotgun (WGS) entry which is preliminary data.</text>
</comment>
<evidence type="ECO:0000256" key="1">
    <source>
        <dbReference type="SAM" id="MobiDB-lite"/>
    </source>
</evidence>
<sequence>MAGDLLAKAERSGPNSISRTAVDMGVEKTDLSEPELALLLGQGDPTSDLQPLCDPTMDFVTDAERQPGIHPSS</sequence>
<accession>A0A212CPD1</accession>
<organism evidence="2 3">
    <name type="scientific">Cervus elaphus hippelaphus</name>
    <name type="common">European red deer</name>
    <dbReference type="NCBI Taxonomy" id="46360"/>
    <lineage>
        <taxon>Eukaryota</taxon>
        <taxon>Metazoa</taxon>
        <taxon>Chordata</taxon>
        <taxon>Craniata</taxon>
        <taxon>Vertebrata</taxon>
        <taxon>Euteleostomi</taxon>
        <taxon>Mammalia</taxon>
        <taxon>Eutheria</taxon>
        <taxon>Laurasiatheria</taxon>
        <taxon>Artiodactyla</taxon>
        <taxon>Ruminantia</taxon>
        <taxon>Pecora</taxon>
        <taxon>Cervidae</taxon>
        <taxon>Cervinae</taxon>
        <taxon>Cervus</taxon>
    </lineage>
</organism>
<name>A0A212CPD1_CEREH</name>
<keyword evidence="3" id="KW-1185">Reference proteome</keyword>
<dbReference type="EMBL" id="MKHE01000015">
    <property type="protein sequence ID" value="OWK07907.1"/>
    <property type="molecule type" value="Genomic_DNA"/>
</dbReference>
<proteinExistence type="predicted"/>
<feature type="region of interest" description="Disordered" evidence="1">
    <location>
        <begin position="1"/>
        <end position="25"/>
    </location>
</feature>
<evidence type="ECO:0000313" key="2">
    <source>
        <dbReference type="EMBL" id="OWK07907.1"/>
    </source>
</evidence>
<protein>
    <submittedName>
        <fullName evidence="2">Uncharacterized protein</fullName>
    </submittedName>
</protein>
<reference evidence="2 3" key="1">
    <citation type="journal article" date="2018" name="Mol. Genet. Genomics">
        <title>The red deer Cervus elaphus genome CerEla1.0: sequencing, annotating, genes, and chromosomes.</title>
        <authorList>
            <person name="Bana N.A."/>
            <person name="Nyiri A."/>
            <person name="Nagy J."/>
            <person name="Frank K."/>
            <person name="Nagy T."/>
            <person name="Steger V."/>
            <person name="Schiller M."/>
            <person name="Lakatos P."/>
            <person name="Sugar L."/>
            <person name="Horn P."/>
            <person name="Barta E."/>
            <person name="Orosz L."/>
        </authorList>
    </citation>
    <scope>NUCLEOTIDE SEQUENCE [LARGE SCALE GENOMIC DNA]</scope>
    <source>
        <strain evidence="2">Hungarian</strain>
    </source>
</reference>
<dbReference type="AlphaFoldDB" id="A0A212CPD1"/>
<dbReference type="Proteomes" id="UP000242450">
    <property type="component" value="Chromosome 15"/>
</dbReference>
<evidence type="ECO:0000313" key="3">
    <source>
        <dbReference type="Proteomes" id="UP000242450"/>
    </source>
</evidence>
<gene>
    <name evidence="2" type="ORF">Celaphus_00008597</name>
</gene>